<dbReference type="OrthoDB" id="9012334at2"/>
<dbReference type="InterPro" id="IPR014894">
    <property type="entry name" value="DcrB/EagT6"/>
</dbReference>
<reference evidence="1 2" key="1">
    <citation type="submission" date="2016-10" db="EMBL/GenBank/DDBJ databases">
        <authorList>
            <person name="de Groot N.N."/>
        </authorList>
    </citation>
    <scope>NUCLEOTIDE SEQUENCE [LARGE SCALE GENOMIC DNA]</scope>
    <source>
        <strain evidence="1 2">DSM 11363</strain>
    </source>
</reference>
<sequence>MDYQLQEGSIVLPEGFQDRTVNMFVLGTTIPAPLNVTVSRDNMLPAEDLNTYIDRQIKLIASKLRGYTSLGKKPATLSAQQPLAGIQIDGYYMDAGRPYYQRQAGFEIQPGRILVFSTTSQTDFSAAQTESWLQLLASFQPRQTQDSPAENAEQE</sequence>
<dbReference type="RefSeq" id="WP_074887915.1">
    <property type="nucleotide sequence ID" value="NZ_FOHW01000009.1"/>
</dbReference>
<evidence type="ECO:0000313" key="2">
    <source>
        <dbReference type="Proteomes" id="UP000182332"/>
    </source>
</evidence>
<evidence type="ECO:0000313" key="1">
    <source>
        <dbReference type="EMBL" id="SET27536.1"/>
    </source>
</evidence>
<dbReference type="AlphaFoldDB" id="A0A1I0D6J9"/>
<evidence type="ECO:0008006" key="3">
    <source>
        <dbReference type="Google" id="ProtNLM"/>
    </source>
</evidence>
<dbReference type="Proteomes" id="UP000182332">
    <property type="component" value="Unassembled WGS sequence"/>
</dbReference>
<dbReference type="Pfam" id="PF08786">
    <property type="entry name" value="DcrB"/>
    <property type="match status" value="1"/>
</dbReference>
<proteinExistence type="predicted"/>
<gene>
    <name evidence="1" type="ORF">SAMN05216197_109144</name>
</gene>
<name>A0A1I0D6J9_9PSED</name>
<protein>
    <recommendedName>
        <fullName evidence="3">DUF1795 domain-containing protein</fullName>
    </recommendedName>
</protein>
<dbReference type="Gene3D" id="3.40.1000.10">
    <property type="entry name" value="Mog1/PsbP, alpha/beta/alpha sandwich"/>
    <property type="match status" value="1"/>
</dbReference>
<dbReference type="SUPFAM" id="SSF55724">
    <property type="entry name" value="Mog1p/PsbP-like"/>
    <property type="match status" value="1"/>
</dbReference>
<dbReference type="InterPro" id="IPR016123">
    <property type="entry name" value="Mog1/PsbP_a/b/a-sand"/>
</dbReference>
<organism evidence="1 2">
    <name type="scientific">Pseudomonas graminis</name>
    <dbReference type="NCBI Taxonomy" id="158627"/>
    <lineage>
        <taxon>Bacteria</taxon>
        <taxon>Pseudomonadati</taxon>
        <taxon>Pseudomonadota</taxon>
        <taxon>Gammaproteobacteria</taxon>
        <taxon>Pseudomonadales</taxon>
        <taxon>Pseudomonadaceae</taxon>
        <taxon>Pseudomonas</taxon>
    </lineage>
</organism>
<accession>A0A1I0D6J9</accession>
<dbReference type="EMBL" id="FOHW01000009">
    <property type="protein sequence ID" value="SET27536.1"/>
    <property type="molecule type" value="Genomic_DNA"/>
</dbReference>